<dbReference type="EMBL" id="AFNH02000768">
    <property type="protein sequence ID" value="EZG56590.1"/>
    <property type="molecule type" value="Genomic_DNA"/>
</dbReference>
<dbReference type="Pfam" id="PF01399">
    <property type="entry name" value="PCI"/>
    <property type="match status" value="1"/>
</dbReference>
<accession>A0A023B4A1</accession>
<dbReference type="AlphaFoldDB" id="A0A023B4A1"/>
<evidence type="ECO:0000259" key="1">
    <source>
        <dbReference type="Pfam" id="PF01399"/>
    </source>
</evidence>
<dbReference type="RefSeq" id="XP_011131225.1">
    <property type="nucleotide sequence ID" value="XM_011132923.1"/>
</dbReference>
<dbReference type="InterPro" id="IPR036388">
    <property type="entry name" value="WH-like_DNA-bd_sf"/>
</dbReference>
<keyword evidence="3" id="KW-1185">Reference proteome</keyword>
<evidence type="ECO:0000313" key="2">
    <source>
        <dbReference type="EMBL" id="EZG56590.1"/>
    </source>
</evidence>
<dbReference type="GeneID" id="22913645"/>
<organism evidence="2 3">
    <name type="scientific">Gregarina niphandrodes</name>
    <name type="common">Septate eugregarine</name>
    <dbReference type="NCBI Taxonomy" id="110365"/>
    <lineage>
        <taxon>Eukaryota</taxon>
        <taxon>Sar</taxon>
        <taxon>Alveolata</taxon>
        <taxon>Apicomplexa</taxon>
        <taxon>Conoidasida</taxon>
        <taxon>Gregarinasina</taxon>
        <taxon>Eugregarinorida</taxon>
        <taxon>Gregarinidae</taxon>
        <taxon>Gregarina</taxon>
    </lineage>
</organism>
<reference evidence="2" key="1">
    <citation type="submission" date="2013-12" db="EMBL/GenBank/DDBJ databases">
        <authorList>
            <person name="Omoto C.K."/>
            <person name="Sibley D."/>
            <person name="Venepally P."/>
            <person name="Hadjithomas M."/>
            <person name="Karamycheva S."/>
            <person name="Brunk B."/>
            <person name="Roos D."/>
            <person name="Caler E."/>
            <person name="Lorenzi H."/>
        </authorList>
    </citation>
    <scope>NUCLEOTIDE SEQUENCE</scope>
</reference>
<dbReference type="Proteomes" id="UP000019763">
    <property type="component" value="Unassembled WGS sequence"/>
</dbReference>
<feature type="domain" description="PCI" evidence="1">
    <location>
        <begin position="30"/>
        <end position="72"/>
    </location>
</feature>
<dbReference type="Gene3D" id="1.10.10.10">
    <property type="entry name" value="Winged helix-like DNA-binding domain superfamily/Winged helix DNA-binding domain"/>
    <property type="match status" value="1"/>
</dbReference>
<dbReference type="SUPFAM" id="SSF46785">
    <property type="entry name" value="Winged helix' DNA-binding domain"/>
    <property type="match status" value="1"/>
</dbReference>
<name>A0A023B4A1_GRENI</name>
<protein>
    <submittedName>
        <fullName evidence="2">PCI domain protein</fullName>
    </submittedName>
</protein>
<dbReference type="InterPro" id="IPR000717">
    <property type="entry name" value="PCI_dom"/>
</dbReference>
<gene>
    <name evidence="2" type="ORF">GNI_102720</name>
</gene>
<proteinExistence type="predicted"/>
<evidence type="ECO:0000313" key="3">
    <source>
        <dbReference type="Proteomes" id="UP000019763"/>
    </source>
</evidence>
<dbReference type="InterPro" id="IPR036390">
    <property type="entry name" value="WH_DNA-bd_sf"/>
</dbReference>
<comment type="caution">
    <text evidence="2">The sequence shown here is derived from an EMBL/GenBank/DDBJ whole genome shotgun (WGS) entry which is preliminary data.</text>
</comment>
<dbReference type="VEuPathDB" id="CryptoDB:GNI_102720"/>
<sequence>MSVDLVADFIATQVSNEQEEFCQDLTHELCMSFEDMARALGMTPRQAEDAAAQAIAQGKIVGRIDQLEGILNCT</sequence>